<dbReference type="Pfam" id="PF02518">
    <property type="entry name" value="HATPase_c"/>
    <property type="match status" value="1"/>
</dbReference>
<dbReference type="GO" id="GO:0000155">
    <property type="term" value="F:phosphorelay sensor kinase activity"/>
    <property type="evidence" value="ECO:0007669"/>
    <property type="project" value="InterPro"/>
</dbReference>
<evidence type="ECO:0000256" key="12">
    <source>
        <dbReference type="ARBA" id="ARBA00023136"/>
    </source>
</evidence>
<evidence type="ECO:0000256" key="7">
    <source>
        <dbReference type="ARBA" id="ARBA00022741"/>
    </source>
</evidence>
<dbReference type="PANTHER" id="PTHR45453">
    <property type="entry name" value="PHOSPHATE REGULON SENSOR PROTEIN PHOR"/>
    <property type="match status" value="1"/>
</dbReference>
<gene>
    <name evidence="15" type="ORF">H9761_15005</name>
</gene>
<keyword evidence="11" id="KW-0902">Two-component regulatory system</keyword>
<keyword evidence="6 13" id="KW-0812">Transmembrane</keyword>
<evidence type="ECO:0000256" key="3">
    <source>
        <dbReference type="ARBA" id="ARBA00012438"/>
    </source>
</evidence>
<feature type="transmembrane region" description="Helical" evidence="13">
    <location>
        <begin position="77"/>
        <end position="99"/>
    </location>
</feature>
<evidence type="ECO:0000256" key="11">
    <source>
        <dbReference type="ARBA" id="ARBA00023012"/>
    </source>
</evidence>
<dbReference type="GO" id="GO:0016036">
    <property type="term" value="P:cellular response to phosphate starvation"/>
    <property type="evidence" value="ECO:0007669"/>
    <property type="project" value="TreeGrafter"/>
</dbReference>
<reference evidence="15" key="2">
    <citation type="submission" date="2021-04" db="EMBL/GenBank/DDBJ databases">
        <authorList>
            <person name="Gilroy R."/>
        </authorList>
    </citation>
    <scope>NUCLEOTIDE SEQUENCE</scope>
    <source>
        <strain evidence="15">USAMLcec2-132</strain>
    </source>
</reference>
<dbReference type="SMART" id="SM00388">
    <property type="entry name" value="HisKA"/>
    <property type="match status" value="1"/>
</dbReference>
<evidence type="ECO:0000259" key="14">
    <source>
        <dbReference type="PROSITE" id="PS50109"/>
    </source>
</evidence>
<dbReference type="AlphaFoldDB" id="A0A9D2NIG8"/>
<name>A0A9D2NIG8_9FIRM</name>
<keyword evidence="5" id="KW-0808">Transferase</keyword>
<keyword evidence="10 13" id="KW-1133">Transmembrane helix</keyword>
<dbReference type="InterPro" id="IPR036890">
    <property type="entry name" value="HATPase_C_sf"/>
</dbReference>
<dbReference type="Gene3D" id="3.30.565.10">
    <property type="entry name" value="Histidine kinase-like ATPase, C-terminal domain"/>
    <property type="match status" value="1"/>
</dbReference>
<dbReference type="EMBL" id="DWWS01000052">
    <property type="protein sequence ID" value="HJC24987.1"/>
    <property type="molecule type" value="Genomic_DNA"/>
</dbReference>
<dbReference type="InterPro" id="IPR050351">
    <property type="entry name" value="BphY/WalK/GraS-like"/>
</dbReference>
<evidence type="ECO:0000256" key="2">
    <source>
        <dbReference type="ARBA" id="ARBA00004370"/>
    </source>
</evidence>
<comment type="subcellular location">
    <subcellularLocation>
        <location evidence="2">Membrane</location>
    </subcellularLocation>
</comment>
<keyword evidence="12 13" id="KW-0472">Membrane</keyword>
<sequence length="384" mass="44183">MDIKLKSRFSKFVTVILICAISVLLCFALYYFIDEVLNGSFVNWFEENYMITEYKYIAEIRQNGLIRQPNYAKIKLLLLWAFVAGVLIWLAAIFLAAYFHSRSKVRQSVTQISRLIHDFMNTDSDSASIFPKEYAEISVQMAEIKSAMQRHEQILKEEAARKNDLITYLAHDLKTPLTSVIGYLSLLDDAPDLPLQQRAKYVHITLDKAQRLESLINEFFEITRYNLQQIEIEKETIDLYYMLVQMTDEFYPLLQKHGNRIELHVDENLTVHGDAMKLARVFNNILKNAIAYSYPDSVIEIWAQQNDTMIYIYFQNKGKTIPPHKLDSVFEKFFRLDEARTTNTGGAGLGLAIAKEIVALHGGSITADSKNEITTFCVSLPLCD</sequence>
<evidence type="ECO:0000256" key="8">
    <source>
        <dbReference type="ARBA" id="ARBA00022777"/>
    </source>
</evidence>
<dbReference type="CDD" id="cd00082">
    <property type="entry name" value="HisKA"/>
    <property type="match status" value="1"/>
</dbReference>
<dbReference type="InterPro" id="IPR005467">
    <property type="entry name" value="His_kinase_dom"/>
</dbReference>
<dbReference type="InterPro" id="IPR036097">
    <property type="entry name" value="HisK_dim/P_sf"/>
</dbReference>
<accession>A0A9D2NIG8</accession>
<dbReference type="PROSITE" id="PS50109">
    <property type="entry name" value="HIS_KIN"/>
    <property type="match status" value="1"/>
</dbReference>
<dbReference type="EC" id="2.7.13.3" evidence="3"/>
<dbReference type="GO" id="GO:0004721">
    <property type="term" value="F:phosphoprotein phosphatase activity"/>
    <property type="evidence" value="ECO:0007669"/>
    <property type="project" value="TreeGrafter"/>
</dbReference>
<dbReference type="InterPro" id="IPR003661">
    <property type="entry name" value="HisK_dim/P_dom"/>
</dbReference>
<evidence type="ECO:0000256" key="1">
    <source>
        <dbReference type="ARBA" id="ARBA00000085"/>
    </source>
</evidence>
<evidence type="ECO:0000256" key="6">
    <source>
        <dbReference type="ARBA" id="ARBA00022692"/>
    </source>
</evidence>
<evidence type="ECO:0000256" key="10">
    <source>
        <dbReference type="ARBA" id="ARBA00022989"/>
    </source>
</evidence>
<feature type="domain" description="Histidine kinase" evidence="14">
    <location>
        <begin position="168"/>
        <end position="384"/>
    </location>
</feature>
<organism evidence="15 16">
    <name type="scientific">Candidatus Eisenbergiella merdavium</name>
    <dbReference type="NCBI Taxonomy" id="2838551"/>
    <lineage>
        <taxon>Bacteria</taxon>
        <taxon>Bacillati</taxon>
        <taxon>Bacillota</taxon>
        <taxon>Clostridia</taxon>
        <taxon>Lachnospirales</taxon>
        <taxon>Lachnospiraceae</taxon>
        <taxon>Eisenbergiella</taxon>
    </lineage>
</organism>
<evidence type="ECO:0000256" key="4">
    <source>
        <dbReference type="ARBA" id="ARBA00022553"/>
    </source>
</evidence>
<protein>
    <recommendedName>
        <fullName evidence="3">histidine kinase</fullName>
        <ecNumber evidence="3">2.7.13.3</ecNumber>
    </recommendedName>
</protein>
<keyword evidence="7" id="KW-0547">Nucleotide-binding</keyword>
<dbReference type="FunFam" id="3.30.565.10:FF:000013">
    <property type="entry name" value="Two-component sensor histidine kinase"/>
    <property type="match status" value="1"/>
</dbReference>
<reference evidence="15" key="1">
    <citation type="journal article" date="2021" name="PeerJ">
        <title>Extensive microbial diversity within the chicken gut microbiome revealed by metagenomics and culture.</title>
        <authorList>
            <person name="Gilroy R."/>
            <person name="Ravi A."/>
            <person name="Getino M."/>
            <person name="Pursley I."/>
            <person name="Horton D.L."/>
            <person name="Alikhan N.F."/>
            <person name="Baker D."/>
            <person name="Gharbi K."/>
            <person name="Hall N."/>
            <person name="Watson M."/>
            <person name="Adriaenssens E.M."/>
            <person name="Foster-Nyarko E."/>
            <person name="Jarju S."/>
            <person name="Secka A."/>
            <person name="Antonio M."/>
            <person name="Oren A."/>
            <person name="Chaudhuri R.R."/>
            <person name="La Ragione R."/>
            <person name="Hildebrand F."/>
            <person name="Pallen M.J."/>
        </authorList>
    </citation>
    <scope>NUCLEOTIDE SEQUENCE</scope>
    <source>
        <strain evidence="15">USAMLcec2-132</strain>
    </source>
</reference>
<feature type="transmembrane region" description="Helical" evidence="13">
    <location>
        <begin position="12"/>
        <end position="33"/>
    </location>
</feature>
<comment type="caution">
    <text evidence="15">The sequence shown here is derived from an EMBL/GenBank/DDBJ whole genome shotgun (WGS) entry which is preliminary data.</text>
</comment>
<evidence type="ECO:0000256" key="5">
    <source>
        <dbReference type="ARBA" id="ARBA00022679"/>
    </source>
</evidence>
<evidence type="ECO:0000313" key="16">
    <source>
        <dbReference type="Proteomes" id="UP000823891"/>
    </source>
</evidence>
<proteinExistence type="predicted"/>
<dbReference type="PRINTS" id="PR00344">
    <property type="entry name" value="BCTRLSENSOR"/>
</dbReference>
<dbReference type="Gene3D" id="1.10.287.130">
    <property type="match status" value="1"/>
</dbReference>
<keyword evidence="9" id="KW-0067">ATP-binding</keyword>
<keyword evidence="8 15" id="KW-0418">Kinase</keyword>
<dbReference type="Proteomes" id="UP000823891">
    <property type="component" value="Unassembled WGS sequence"/>
</dbReference>
<dbReference type="GO" id="GO:0005524">
    <property type="term" value="F:ATP binding"/>
    <property type="evidence" value="ECO:0007669"/>
    <property type="project" value="UniProtKB-KW"/>
</dbReference>
<dbReference type="SMART" id="SM00387">
    <property type="entry name" value="HATPase_c"/>
    <property type="match status" value="1"/>
</dbReference>
<comment type="catalytic activity">
    <reaction evidence="1">
        <text>ATP + protein L-histidine = ADP + protein N-phospho-L-histidine.</text>
        <dbReference type="EC" id="2.7.13.3"/>
    </reaction>
</comment>
<dbReference type="GO" id="GO:0005886">
    <property type="term" value="C:plasma membrane"/>
    <property type="evidence" value="ECO:0007669"/>
    <property type="project" value="TreeGrafter"/>
</dbReference>
<evidence type="ECO:0000313" key="15">
    <source>
        <dbReference type="EMBL" id="HJC24987.1"/>
    </source>
</evidence>
<dbReference type="Pfam" id="PF00512">
    <property type="entry name" value="HisKA"/>
    <property type="match status" value="1"/>
</dbReference>
<dbReference type="SUPFAM" id="SSF47384">
    <property type="entry name" value="Homodimeric domain of signal transducing histidine kinase"/>
    <property type="match status" value="1"/>
</dbReference>
<evidence type="ECO:0000256" key="9">
    <source>
        <dbReference type="ARBA" id="ARBA00022840"/>
    </source>
</evidence>
<dbReference type="SUPFAM" id="SSF55874">
    <property type="entry name" value="ATPase domain of HSP90 chaperone/DNA topoisomerase II/histidine kinase"/>
    <property type="match status" value="1"/>
</dbReference>
<dbReference type="InterPro" id="IPR004358">
    <property type="entry name" value="Sig_transdc_His_kin-like_C"/>
</dbReference>
<dbReference type="PANTHER" id="PTHR45453:SF1">
    <property type="entry name" value="PHOSPHATE REGULON SENSOR PROTEIN PHOR"/>
    <property type="match status" value="1"/>
</dbReference>
<dbReference type="InterPro" id="IPR003594">
    <property type="entry name" value="HATPase_dom"/>
</dbReference>
<keyword evidence="4" id="KW-0597">Phosphoprotein</keyword>
<evidence type="ECO:0000256" key="13">
    <source>
        <dbReference type="SAM" id="Phobius"/>
    </source>
</evidence>